<dbReference type="AlphaFoldDB" id="A0A8G2CNB3"/>
<gene>
    <name evidence="2" type="ORF">SAMN05421828_12924</name>
</gene>
<accession>A0A8G2CNB3</accession>
<dbReference type="EMBL" id="FTNE01000029">
    <property type="protein sequence ID" value="SIR40550.1"/>
    <property type="molecule type" value="Genomic_DNA"/>
</dbReference>
<dbReference type="SUPFAM" id="SSF54427">
    <property type="entry name" value="NTF2-like"/>
    <property type="match status" value="1"/>
</dbReference>
<comment type="caution">
    <text evidence="2">The sequence shown here is derived from an EMBL/GenBank/DDBJ whole genome shotgun (WGS) entry which is preliminary data.</text>
</comment>
<evidence type="ECO:0000259" key="1">
    <source>
        <dbReference type="Pfam" id="PF12680"/>
    </source>
</evidence>
<evidence type="ECO:0000313" key="2">
    <source>
        <dbReference type="EMBL" id="SIR40550.1"/>
    </source>
</evidence>
<dbReference type="Gene3D" id="3.10.450.50">
    <property type="match status" value="1"/>
</dbReference>
<name>A0A8G2CNB3_ACIRU</name>
<sequence length="112" mass="12430">MATNDFHAVGAVLAQEFTLEWPQSGELIRGPRNFALLNAEYPAQGPWRFTINQIVAQGETVVSDVSVTDGVQQGRAISFFTLAGGKIMKIVEFWPEPYAPPHDRARFTEPLI</sequence>
<dbReference type="InterPro" id="IPR032710">
    <property type="entry name" value="NTF2-like_dom_sf"/>
</dbReference>
<dbReference type="Proteomes" id="UP000186308">
    <property type="component" value="Unassembled WGS sequence"/>
</dbReference>
<protein>
    <submittedName>
        <fullName evidence="2">SnoaL-like domain-containing protein</fullName>
    </submittedName>
</protein>
<dbReference type="InterPro" id="IPR037401">
    <property type="entry name" value="SnoaL-like"/>
</dbReference>
<evidence type="ECO:0000313" key="3">
    <source>
        <dbReference type="Proteomes" id="UP000186308"/>
    </source>
</evidence>
<reference evidence="2 3" key="1">
    <citation type="submission" date="2017-01" db="EMBL/GenBank/DDBJ databases">
        <authorList>
            <person name="Varghese N."/>
            <person name="Submissions S."/>
        </authorList>
    </citation>
    <scope>NUCLEOTIDE SEQUENCE [LARGE SCALE GENOMIC DNA]</scope>
    <source>
        <strain evidence="2 3">ATCC 35905</strain>
    </source>
</reference>
<dbReference type="Pfam" id="PF12680">
    <property type="entry name" value="SnoaL_2"/>
    <property type="match status" value="1"/>
</dbReference>
<organism evidence="2 3">
    <name type="scientific">Acidiphilium rubrum</name>
    <dbReference type="NCBI Taxonomy" id="526"/>
    <lineage>
        <taxon>Bacteria</taxon>
        <taxon>Pseudomonadati</taxon>
        <taxon>Pseudomonadota</taxon>
        <taxon>Alphaproteobacteria</taxon>
        <taxon>Acetobacterales</taxon>
        <taxon>Acidocellaceae</taxon>
        <taxon>Acidiphilium</taxon>
    </lineage>
</organism>
<feature type="domain" description="SnoaL-like" evidence="1">
    <location>
        <begin position="2"/>
        <end position="88"/>
    </location>
</feature>
<keyword evidence="3" id="KW-1185">Reference proteome</keyword>
<proteinExistence type="predicted"/>